<keyword evidence="3" id="KW-1185">Reference proteome</keyword>
<gene>
    <name evidence="2" type="ORF">RhiirA4_486252</name>
</gene>
<comment type="caution">
    <text evidence="2">The sequence shown here is derived from an EMBL/GenBank/DDBJ whole genome shotgun (WGS) entry which is preliminary data.</text>
</comment>
<evidence type="ECO:0000313" key="2">
    <source>
        <dbReference type="EMBL" id="PKY61371.1"/>
    </source>
</evidence>
<keyword evidence="1" id="KW-0472">Membrane</keyword>
<feature type="transmembrane region" description="Helical" evidence="1">
    <location>
        <begin position="15"/>
        <end position="33"/>
    </location>
</feature>
<dbReference type="AlphaFoldDB" id="A0A2I1HR55"/>
<keyword evidence="1" id="KW-1133">Transmembrane helix</keyword>
<dbReference type="EMBL" id="LLXI01005265">
    <property type="protein sequence ID" value="PKY61371.1"/>
    <property type="molecule type" value="Genomic_DNA"/>
</dbReference>
<evidence type="ECO:0000256" key="1">
    <source>
        <dbReference type="SAM" id="Phobius"/>
    </source>
</evidence>
<evidence type="ECO:0000313" key="3">
    <source>
        <dbReference type="Proteomes" id="UP000234323"/>
    </source>
</evidence>
<reference evidence="2 3" key="1">
    <citation type="submission" date="2015-10" db="EMBL/GenBank/DDBJ databases">
        <title>Genome analyses suggest a sexual origin of heterokaryosis in a supposedly ancient asexual fungus.</title>
        <authorList>
            <person name="Ropars J."/>
            <person name="Sedzielewska K."/>
            <person name="Noel J."/>
            <person name="Charron P."/>
            <person name="Farinelli L."/>
            <person name="Marton T."/>
            <person name="Kruger M."/>
            <person name="Pelin A."/>
            <person name="Brachmann A."/>
            <person name="Corradi N."/>
        </authorList>
    </citation>
    <scope>NUCLEOTIDE SEQUENCE [LARGE SCALE GENOMIC DNA]</scope>
    <source>
        <strain evidence="2 3">A4</strain>
    </source>
</reference>
<protein>
    <submittedName>
        <fullName evidence="2">Uncharacterized protein</fullName>
    </submittedName>
</protein>
<accession>A0A2I1HR55</accession>
<sequence>MSKEGLMHHFSHQQFFRSLNVGLMVCSSLGWNIERQKKKASRYCAYNEAAEYFHIILSDMKSDDRIKL</sequence>
<name>A0A2I1HR55_9GLOM</name>
<proteinExistence type="predicted"/>
<dbReference type="Proteomes" id="UP000234323">
    <property type="component" value="Unassembled WGS sequence"/>
</dbReference>
<organism evidence="2 3">
    <name type="scientific">Rhizophagus irregularis</name>
    <dbReference type="NCBI Taxonomy" id="588596"/>
    <lineage>
        <taxon>Eukaryota</taxon>
        <taxon>Fungi</taxon>
        <taxon>Fungi incertae sedis</taxon>
        <taxon>Mucoromycota</taxon>
        <taxon>Glomeromycotina</taxon>
        <taxon>Glomeromycetes</taxon>
        <taxon>Glomerales</taxon>
        <taxon>Glomeraceae</taxon>
        <taxon>Rhizophagus</taxon>
    </lineage>
</organism>
<keyword evidence="1" id="KW-0812">Transmembrane</keyword>